<organism evidence="3 4">
    <name type="scientific">Mortierella alpina</name>
    <name type="common">Oleaginous fungus</name>
    <name type="synonym">Mortierella renispora</name>
    <dbReference type="NCBI Taxonomy" id="64518"/>
    <lineage>
        <taxon>Eukaryota</taxon>
        <taxon>Fungi</taxon>
        <taxon>Fungi incertae sedis</taxon>
        <taxon>Mucoromycota</taxon>
        <taxon>Mortierellomycotina</taxon>
        <taxon>Mortierellomycetes</taxon>
        <taxon>Mortierellales</taxon>
        <taxon>Mortierellaceae</taxon>
        <taxon>Mortierella</taxon>
    </lineage>
</organism>
<feature type="compositionally biased region" description="Low complexity" evidence="2">
    <location>
        <begin position="155"/>
        <end position="169"/>
    </location>
</feature>
<feature type="coiled-coil region" evidence="1">
    <location>
        <begin position="362"/>
        <end position="537"/>
    </location>
</feature>
<feature type="region of interest" description="Disordered" evidence="2">
    <location>
        <begin position="49"/>
        <end position="169"/>
    </location>
</feature>
<feature type="compositionally biased region" description="Basic and acidic residues" evidence="2">
    <location>
        <begin position="135"/>
        <end position="153"/>
    </location>
</feature>
<evidence type="ECO:0000256" key="2">
    <source>
        <dbReference type="SAM" id="MobiDB-lite"/>
    </source>
</evidence>
<proteinExistence type="predicted"/>
<gene>
    <name evidence="3" type="ORF">BGZ70_001503</name>
</gene>
<accession>A0A9P6JBK6</accession>
<protein>
    <submittedName>
        <fullName evidence="3">Uncharacterized protein</fullName>
    </submittedName>
</protein>
<dbReference type="EMBL" id="JAAAHY010000134">
    <property type="protein sequence ID" value="KAF9966722.1"/>
    <property type="molecule type" value="Genomic_DNA"/>
</dbReference>
<reference evidence="3" key="1">
    <citation type="journal article" date="2020" name="Fungal Divers.">
        <title>Resolving the Mortierellaceae phylogeny through synthesis of multi-gene phylogenetics and phylogenomics.</title>
        <authorList>
            <person name="Vandepol N."/>
            <person name="Liber J."/>
            <person name="Desiro A."/>
            <person name="Na H."/>
            <person name="Kennedy M."/>
            <person name="Barry K."/>
            <person name="Grigoriev I.V."/>
            <person name="Miller A.N."/>
            <person name="O'Donnell K."/>
            <person name="Stajich J.E."/>
            <person name="Bonito G."/>
        </authorList>
    </citation>
    <scope>NUCLEOTIDE SEQUENCE</scope>
    <source>
        <strain evidence="3">CK1249</strain>
    </source>
</reference>
<name>A0A9P6JBK6_MORAP</name>
<comment type="caution">
    <text evidence="3">The sequence shown here is derived from an EMBL/GenBank/DDBJ whole genome shotgun (WGS) entry which is preliminary data.</text>
</comment>
<feature type="coiled-coil region" evidence="1">
    <location>
        <begin position="237"/>
        <end position="288"/>
    </location>
</feature>
<dbReference type="AlphaFoldDB" id="A0A9P6JBK6"/>
<feature type="compositionally biased region" description="Basic residues" evidence="2">
    <location>
        <begin position="51"/>
        <end position="62"/>
    </location>
</feature>
<feature type="compositionally biased region" description="Low complexity" evidence="2">
    <location>
        <begin position="120"/>
        <end position="134"/>
    </location>
</feature>
<dbReference type="Proteomes" id="UP000738359">
    <property type="component" value="Unassembled WGS sequence"/>
</dbReference>
<dbReference type="OrthoDB" id="2436887at2759"/>
<evidence type="ECO:0000313" key="3">
    <source>
        <dbReference type="EMBL" id="KAF9966722.1"/>
    </source>
</evidence>
<evidence type="ECO:0000256" key="1">
    <source>
        <dbReference type="SAM" id="Coils"/>
    </source>
</evidence>
<sequence>MDYLFVAAGAGAGVYYMLSKVVEPLQQAKRASEAERARQELLQLEEERLLKRGTNKQAKKKPVSAAHLKQVDPNTPDSTSEHLSENIPTSNPFNLLEGNGTDSSPSHSRTRSEVKRILHSSSKIVSVSTSSRTVVSERRSVTKAGVERVHAEGRSAASSESSSSSSSSSFKVLSDVARNAQLVATLDGDKVTQVQDLEIQQTPQYEFSETVITPDHSMLSQEIQALQAILKARELELTAADARTESAQRKIQDLQQQLESGQDIVRAAKKSEAKSQKQEEKLESLNYTNTLLLNQLTLEREGWKAAAAAQSQGQGHLAQEQLAALPCEKCALAARDLKDEQLRTEAAIQERNSLQLQMSKLLKDKDSNIQDLTADIKNLQEQIVAYKDALEHVEAVAQTGRLNIEGEKQELEEQVKQLQDEVNRLRDGHATEAREIDTALEEMEQRENELQKQLLTKEALLEIAQSTVAAREAKLNSTRERVTNLHAELELAQTEIQSLSDNLRKAEESNEDLLLEKEDLLLENQELLHKLGNAQKAQSPKAEVETKVVQNDEDFEVEKTTVKVQETMEEPTTPDEAQDEIGSVQLAMEVQQYALDTGFGGERELVAAC</sequence>
<evidence type="ECO:0000313" key="4">
    <source>
        <dbReference type="Proteomes" id="UP000738359"/>
    </source>
</evidence>
<keyword evidence="4" id="KW-1185">Reference proteome</keyword>
<keyword evidence="1" id="KW-0175">Coiled coil</keyword>